<dbReference type="EMBL" id="MCRM02000006">
    <property type="protein sequence ID" value="PNV75490.1"/>
    <property type="molecule type" value="Genomic_DNA"/>
</dbReference>
<evidence type="ECO:0000313" key="1">
    <source>
        <dbReference type="EMBL" id="PNV75490.1"/>
    </source>
</evidence>
<comment type="caution">
    <text evidence="1">The sequence shown here is derived from an EMBL/GenBank/DDBJ whole genome shotgun (WGS) entry which is preliminary data.</text>
</comment>
<evidence type="ECO:0000313" key="2">
    <source>
        <dbReference type="Proteomes" id="UP000094669"/>
    </source>
</evidence>
<dbReference type="Proteomes" id="UP000094669">
    <property type="component" value="Unassembled WGS sequence"/>
</dbReference>
<name>A0ABX4YJM1_9LEPT</name>
<sequence length="69" mass="8083">MKSSIKRLIGRKVIANVSISPVKKLWNSFFIAVHSSLNKFQINILIVGFQIFFQSESRAEFYLNRFINF</sequence>
<protein>
    <submittedName>
        <fullName evidence="1">Uncharacterized protein</fullName>
    </submittedName>
</protein>
<reference evidence="1" key="1">
    <citation type="submission" date="2018-01" db="EMBL/GenBank/DDBJ databases">
        <title>Genomic characterization of Leptospira inadai serogroup Lyme isolated from captured rat in Brazil and comparative analysis with human reference strain.</title>
        <authorList>
            <person name="Moreno L.Z."/>
            <person name="Loureiro A.P."/>
            <person name="Miraglia F."/>
            <person name="Kremer F.S."/>
            <person name="Eslabao M.R."/>
            <person name="Dellagostin O.A."/>
            <person name="Lilenbaum W."/>
            <person name="Moreno A.M."/>
        </authorList>
    </citation>
    <scope>NUCLEOTIDE SEQUENCE [LARGE SCALE GENOMIC DNA]</scope>
    <source>
        <strain evidence="1">M34/99</strain>
    </source>
</reference>
<keyword evidence="2" id="KW-1185">Reference proteome</keyword>
<gene>
    <name evidence="1" type="ORF">BES34_007545</name>
</gene>
<proteinExistence type="predicted"/>
<accession>A0ABX4YJM1</accession>
<organism evidence="1 2">
    <name type="scientific">Leptospira inadai serovar Lyme</name>
    <dbReference type="NCBI Taxonomy" id="293084"/>
    <lineage>
        <taxon>Bacteria</taxon>
        <taxon>Pseudomonadati</taxon>
        <taxon>Spirochaetota</taxon>
        <taxon>Spirochaetia</taxon>
        <taxon>Leptospirales</taxon>
        <taxon>Leptospiraceae</taxon>
        <taxon>Leptospira</taxon>
    </lineage>
</organism>